<dbReference type="PIRSF" id="PIRSF029208">
    <property type="entry name" value="Phage_tail_GPU"/>
    <property type="match status" value="1"/>
</dbReference>
<dbReference type="EMBL" id="JBDPZC010000006">
    <property type="protein sequence ID" value="MEO3714026.1"/>
    <property type="molecule type" value="Genomic_DNA"/>
</dbReference>
<keyword evidence="2" id="KW-1185">Reference proteome</keyword>
<proteinExistence type="predicted"/>
<dbReference type="Proteomes" id="UP001462640">
    <property type="component" value="Unassembled WGS sequence"/>
</dbReference>
<dbReference type="InterPro" id="IPR009734">
    <property type="entry name" value="Myoviridae_GpU"/>
</dbReference>
<dbReference type="InterPro" id="IPR016912">
    <property type="entry name" value="Phage_P2_GpU"/>
</dbReference>
<dbReference type="Pfam" id="PF06995">
    <property type="entry name" value="Phage_P2_GpU"/>
    <property type="match status" value="1"/>
</dbReference>
<sequence length="141" mass="15490">MNDALMAFGQFVFALNTAPYQQLQHEQAWRHPGAARVLSRPAHQFLGPDEETITLSGVLVPELTGGDSALKTLEDMAARGSPEPLVEGGTGDLLGQFIIERLARTRSQFMSQGEARRIEFQLVLKRVDDDRATARRTGKAA</sequence>
<evidence type="ECO:0000313" key="2">
    <source>
        <dbReference type="Proteomes" id="UP001462640"/>
    </source>
</evidence>
<organism evidence="1 2">
    <name type="scientific">Roseateles flavus</name>
    <dbReference type="NCBI Taxonomy" id="3149041"/>
    <lineage>
        <taxon>Bacteria</taxon>
        <taxon>Pseudomonadati</taxon>
        <taxon>Pseudomonadota</taxon>
        <taxon>Betaproteobacteria</taxon>
        <taxon>Burkholderiales</taxon>
        <taxon>Sphaerotilaceae</taxon>
        <taxon>Roseateles</taxon>
    </lineage>
</organism>
<evidence type="ECO:0000313" key="1">
    <source>
        <dbReference type="EMBL" id="MEO3714026.1"/>
    </source>
</evidence>
<name>A0ABV0GG45_9BURK</name>
<accession>A0ABV0GG45</accession>
<comment type="caution">
    <text evidence="1">The sequence shown here is derived from an EMBL/GenBank/DDBJ whole genome shotgun (WGS) entry which is preliminary data.</text>
</comment>
<protein>
    <submittedName>
        <fullName evidence="1">Phage tail protein</fullName>
    </submittedName>
</protein>
<reference evidence="1 2" key="1">
    <citation type="submission" date="2024-05" db="EMBL/GenBank/DDBJ databases">
        <title>Roseateles sp. 2.12 16S ribosomal RNA gene Genome sequencing and assembly.</title>
        <authorList>
            <person name="Woo H."/>
        </authorList>
    </citation>
    <scope>NUCLEOTIDE SEQUENCE [LARGE SCALE GENOMIC DNA]</scope>
    <source>
        <strain evidence="1 2">2.12</strain>
    </source>
</reference>
<gene>
    <name evidence="1" type="ORF">ABDJ40_14770</name>
</gene>
<dbReference type="RefSeq" id="WP_347610963.1">
    <property type="nucleotide sequence ID" value="NZ_JBDPZC010000006.1"/>
</dbReference>